<feature type="transmembrane region" description="Helical" evidence="5">
    <location>
        <begin position="152"/>
        <end position="172"/>
    </location>
</feature>
<feature type="transmembrane region" description="Helical" evidence="5">
    <location>
        <begin position="299"/>
        <end position="322"/>
    </location>
</feature>
<feature type="transmembrane region" description="Helical" evidence="5">
    <location>
        <begin position="334"/>
        <end position="352"/>
    </location>
</feature>
<dbReference type="InterPro" id="IPR050186">
    <property type="entry name" value="TPT_transporter"/>
</dbReference>
<dbReference type="AlphaFoldDB" id="A0A2N1J9Z0"/>
<feature type="transmembrane region" description="Helical" evidence="5">
    <location>
        <begin position="393"/>
        <end position="414"/>
    </location>
</feature>
<evidence type="ECO:0000313" key="8">
    <source>
        <dbReference type="Proteomes" id="UP000232875"/>
    </source>
</evidence>
<dbReference type="EMBL" id="KZ454991">
    <property type="protein sequence ID" value="PKI83368.1"/>
    <property type="molecule type" value="Genomic_DNA"/>
</dbReference>
<protein>
    <recommendedName>
        <fullName evidence="6">Sugar phosphate transporter domain-containing protein</fullName>
    </recommendedName>
</protein>
<evidence type="ECO:0000256" key="5">
    <source>
        <dbReference type="SAM" id="Phobius"/>
    </source>
</evidence>
<keyword evidence="3 5" id="KW-1133">Transmembrane helix</keyword>
<name>A0A2N1J9Z0_9BASI</name>
<evidence type="ECO:0000256" key="4">
    <source>
        <dbReference type="ARBA" id="ARBA00023136"/>
    </source>
</evidence>
<gene>
    <name evidence="7" type="ORF">MVES_002569</name>
</gene>
<feature type="transmembrane region" description="Helical" evidence="5">
    <location>
        <begin position="221"/>
        <end position="242"/>
    </location>
</feature>
<keyword evidence="4 5" id="KW-0472">Membrane</keyword>
<feature type="domain" description="Sugar phosphate transporter" evidence="6">
    <location>
        <begin position="156"/>
        <end position="436"/>
    </location>
</feature>
<comment type="subcellular location">
    <subcellularLocation>
        <location evidence="1">Membrane</location>
        <topology evidence="1">Multi-pass membrane protein</topology>
    </subcellularLocation>
</comment>
<evidence type="ECO:0000256" key="3">
    <source>
        <dbReference type="ARBA" id="ARBA00022989"/>
    </source>
</evidence>
<accession>A0A2N1J9Z0</accession>
<sequence>MASQAVRTPLPKVVLTRIPPRALQPPHAAANMNRAPTARYQGPLFSLRLYPLEGIDVGARQQTMPKVYGPPWLPWPPDPATSPLRQKRRMRMYIPASNTYHLRTTVFVSKKRVHKLAVVRNRCRTQLTSSLKRLVQQEHTPLRTPASAKPKVHPAVIISIWIALSSSVIVYVLDNLKYPYPVFLTTFHMAFAAIGTRVLARYTTLLKGLSNVEMNMERWTRNILPIGALFSGSLVFSNMAYLSLNVSFIQMLKAFTPVAVLLISFAFGLKKLSGTLTMIVAMISVGVCLASYGEVDFDITGFVYQVLAIAFESTRLVMVQVLLQGLKMDPLVSLYYFSPVCAALNMCLLPFTEGLAPFRSLAQLGPVVLLSNAGVAFGLNIASVFLIGAASSLTLTLAGVLKDILLILGSMWILGSRVTGLQFIGYAIALGGLVLFKTHKG</sequence>
<evidence type="ECO:0000256" key="1">
    <source>
        <dbReference type="ARBA" id="ARBA00004141"/>
    </source>
</evidence>
<dbReference type="Proteomes" id="UP000232875">
    <property type="component" value="Unassembled WGS sequence"/>
</dbReference>
<proteinExistence type="predicted"/>
<dbReference type="GO" id="GO:0016020">
    <property type="term" value="C:membrane"/>
    <property type="evidence" value="ECO:0007669"/>
    <property type="project" value="UniProtKB-SubCell"/>
</dbReference>
<feature type="transmembrane region" description="Helical" evidence="5">
    <location>
        <begin position="178"/>
        <end position="200"/>
    </location>
</feature>
<dbReference type="OrthoDB" id="6418713at2759"/>
<dbReference type="PANTHER" id="PTHR11132">
    <property type="entry name" value="SOLUTE CARRIER FAMILY 35"/>
    <property type="match status" value="1"/>
</dbReference>
<reference evidence="7 8" key="1">
    <citation type="submission" date="2017-10" db="EMBL/GenBank/DDBJ databases">
        <title>A novel species of cold-tolerant Malassezia isolated from bats.</title>
        <authorList>
            <person name="Lorch J.M."/>
            <person name="Palmer J.M."/>
            <person name="Vanderwolf K.J."/>
            <person name="Schmidt K.Z."/>
            <person name="Verant M.L."/>
            <person name="Weller T.J."/>
            <person name="Blehert D.S."/>
        </authorList>
    </citation>
    <scope>NUCLEOTIDE SEQUENCE [LARGE SCALE GENOMIC DNA]</scope>
    <source>
        <strain evidence="7 8">NWHC:44797-103</strain>
    </source>
</reference>
<dbReference type="InterPro" id="IPR004853">
    <property type="entry name" value="Sugar_P_trans_dom"/>
</dbReference>
<organism evidence="7 8">
    <name type="scientific">Malassezia vespertilionis</name>
    <dbReference type="NCBI Taxonomy" id="2020962"/>
    <lineage>
        <taxon>Eukaryota</taxon>
        <taxon>Fungi</taxon>
        <taxon>Dikarya</taxon>
        <taxon>Basidiomycota</taxon>
        <taxon>Ustilaginomycotina</taxon>
        <taxon>Malasseziomycetes</taxon>
        <taxon>Malasseziales</taxon>
        <taxon>Malasseziaceae</taxon>
        <taxon>Malassezia</taxon>
    </lineage>
</organism>
<feature type="transmembrane region" description="Helical" evidence="5">
    <location>
        <begin position="420"/>
        <end position="436"/>
    </location>
</feature>
<evidence type="ECO:0000313" key="7">
    <source>
        <dbReference type="EMBL" id="PKI83368.1"/>
    </source>
</evidence>
<feature type="transmembrane region" description="Helical" evidence="5">
    <location>
        <begin position="364"/>
        <end position="386"/>
    </location>
</feature>
<keyword evidence="2 5" id="KW-0812">Transmembrane</keyword>
<dbReference type="Pfam" id="PF03151">
    <property type="entry name" value="TPT"/>
    <property type="match status" value="1"/>
</dbReference>
<evidence type="ECO:0000256" key="2">
    <source>
        <dbReference type="ARBA" id="ARBA00022692"/>
    </source>
</evidence>
<evidence type="ECO:0000259" key="6">
    <source>
        <dbReference type="Pfam" id="PF03151"/>
    </source>
</evidence>
<feature type="transmembrane region" description="Helical" evidence="5">
    <location>
        <begin position="248"/>
        <end position="269"/>
    </location>
</feature>
<keyword evidence="8" id="KW-1185">Reference proteome</keyword>
<feature type="transmembrane region" description="Helical" evidence="5">
    <location>
        <begin position="276"/>
        <end position="293"/>
    </location>
</feature>